<accession>A0A8C6QM34</accession>
<evidence type="ECO:0000313" key="3">
    <source>
        <dbReference type="Proteomes" id="UP000694381"/>
    </source>
</evidence>
<dbReference type="OMA" id="YHKSSHR"/>
<proteinExistence type="predicted"/>
<sequence length="58" mass="6691">MAWSLPFTSSASSILDVKERQTPKQVPSYHKSRHRGKTMSQSPSEKAHYFQESKIIRV</sequence>
<reference evidence="2" key="1">
    <citation type="submission" date="2025-08" db="UniProtKB">
        <authorList>
            <consortium name="Ensembl"/>
        </authorList>
    </citation>
    <scope>IDENTIFICATION</scope>
</reference>
<dbReference type="AlphaFoldDB" id="A0A8C6QM34"/>
<dbReference type="Proteomes" id="UP000694381">
    <property type="component" value="Unassembled WGS sequence"/>
</dbReference>
<organism evidence="2 3">
    <name type="scientific">Nannospalax galili</name>
    <name type="common">Northern Israeli blind subterranean mole rat</name>
    <name type="synonym">Spalax galili</name>
    <dbReference type="NCBI Taxonomy" id="1026970"/>
    <lineage>
        <taxon>Eukaryota</taxon>
        <taxon>Metazoa</taxon>
        <taxon>Chordata</taxon>
        <taxon>Craniata</taxon>
        <taxon>Vertebrata</taxon>
        <taxon>Euteleostomi</taxon>
        <taxon>Mammalia</taxon>
        <taxon>Eutheria</taxon>
        <taxon>Euarchontoglires</taxon>
        <taxon>Glires</taxon>
        <taxon>Rodentia</taxon>
        <taxon>Myomorpha</taxon>
        <taxon>Muroidea</taxon>
        <taxon>Spalacidae</taxon>
        <taxon>Spalacinae</taxon>
        <taxon>Nannospalax</taxon>
    </lineage>
</organism>
<dbReference type="Ensembl" id="ENSNGAT00000010666.1">
    <property type="protein sequence ID" value="ENSNGAP00000006066.1"/>
    <property type="gene ID" value="ENSNGAG00000008851.1"/>
</dbReference>
<reference evidence="2" key="2">
    <citation type="submission" date="2025-09" db="UniProtKB">
        <authorList>
            <consortium name="Ensembl"/>
        </authorList>
    </citation>
    <scope>IDENTIFICATION</scope>
</reference>
<evidence type="ECO:0000313" key="2">
    <source>
        <dbReference type="Ensembl" id="ENSNGAP00000006066.1"/>
    </source>
</evidence>
<protein>
    <submittedName>
        <fullName evidence="2">RIKEN cDNA 4930455H04 gene</fullName>
    </submittedName>
</protein>
<name>A0A8C6QM34_NANGA</name>
<keyword evidence="3" id="KW-1185">Reference proteome</keyword>
<feature type="compositionally biased region" description="Polar residues" evidence="1">
    <location>
        <begin position="1"/>
        <end position="13"/>
    </location>
</feature>
<dbReference type="GeneTree" id="ENSGT00860000136099"/>
<evidence type="ECO:0000256" key="1">
    <source>
        <dbReference type="SAM" id="MobiDB-lite"/>
    </source>
</evidence>
<feature type="region of interest" description="Disordered" evidence="1">
    <location>
        <begin position="1"/>
        <end position="48"/>
    </location>
</feature>